<dbReference type="Proteomes" id="UP000468943">
    <property type="component" value="Unassembled WGS sequence"/>
</dbReference>
<dbReference type="RefSeq" id="WP_160596981.1">
    <property type="nucleotide sequence ID" value="NZ_WTYS01000001.1"/>
</dbReference>
<evidence type="ECO:0000313" key="2">
    <source>
        <dbReference type="Proteomes" id="UP000468943"/>
    </source>
</evidence>
<sequence length="257" mass="28678">MRLRDLTVIAAVCGSGFALLLAWSVFGDEITDLVVPKPEETREELAAASRTLVYRLSSETPTRFAFTQPASLIRIISQPVIAPESWEERDNWTYGYRVTLKDAQGALIYNRDIFSLSLRPDKLLPYKRPVRIFRGKDKGLIALQDDAVLVSDPAASSIEISAIELGEGVQKIDVRTYERVSFIGSTALAAFRRRSPEEQANLAKANALPPEFLTNSERANLFTNRWRVLGPMGIDGRDYSVHVVYEGKAISDDGEEQ</sequence>
<organism evidence="1 2">
    <name type="scientific">Pontixanthobacter gangjinensis</name>
    <dbReference type="NCBI Taxonomy" id="1028742"/>
    <lineage>
        <taxon>Bacteria</taxon>
        <taxon>Pseudomonadati</taxon>
        <taxon>Pseudomonadota</taxon>
        <taxon>Alphaproteobacteria</taxon>
        <taxon>Sphingomonadales</taxon>
        <taxon>Erythrobacteraceae</taxon>
        <taxon>Pontixanthobacter</taxon>
    </lineage>
</organism>
<proteinExistence type="predicted"/>
<dbReference type="EMBL" id="WTYS01000001">
    <property type="protein sequence ID" value="MXO55691.1"/>
    <property type="molecule type" value="Genomic_DNA"/>
</dbReference>
<protein>
    <submittedName>
        <fullName evidence="1">Uncharacterized protein</fullName>
    </submittedName>
</protein>
<accession>A0A6I4SIM9</accession>
<comment type="caution">
    <text evidence="1">The sequence shown here is derived from an EMBL/GenBank/DDBJ whole genome shotgun (WGS) entry which is preliminary data.</text>
</comment>
<name>A0A6I4SIM9_9SPHN</name>
<reference evidence="1 2" key="1">
    <citation type="submission" date="2019-12" db="EMBL/GenBank/DDBJ databases">
        <title>Genomic-based taxomic classification of the family Erythrobacteraceae.</title>
        <authorList>
            <person name="Xu L."/>
        </authorList>
    </citation>
    <scope>NUCLEOTIDE SEQUENCE [LARGE SCALE GENOMIC DNA]</scope>
    <source>
        <strain evidence="1 2">JCM 17802</strain>
    </source>
</reference>
<keyword evidence="2" id="KW-1185">Reference proteome</keyword>
<dbReference type="OrthoDB" id="7428201at2"/>
<evidence type="ECO:0000313" key="1">
    <source>
        <dbReference type="EMBL" id="MXO55691.1"/>
    </source>
</evidence>
<dbReference type="AlphaFoldDB" id="A0A6I4SIM9"/>
<gene>
    <name evidence="1" type="ORF">GRI36_02225</name>
</gene>